<dbReference type="Pfam" id="PF10116">
    <property type="entry name" value="Host_attach"/>
    <property type="match status" value="1"/>
</dbReference>
<keyword evidence="3" id="KW-1185">Reference proteome</keyword>
<gene>
    <name evidence="2" type="ORF">SAMN04488038_11776</name>
</gene>
<evidence type="ECO:0000313" key="2">
    <source>
        <dbReference type="EMBL" id="SER15492.1"/>
    </source>
</evidence>
<feature type="compositionally biased region" description="Basic and acidic residues" evidence="1">
    <location>
        <begin position="51"/>
        <end position="63"/>
    </location>
</feature>
<dbReference type="Proteomes" id="UP000199233">
    <property type="component" value="Unassembled WGS sequence"/>
</dbReference>
<reference evidence="2 3" key="1">
    <citation type="submission" date="2016-10" db="EMBL/GenBank/DDBJ databases">
        <authorList>
            <person name="de Groot N.N."/>
        </authorList>
    </citation>
    <scope>NUCLEOTIDE SEQUENCE [LARGE SCALE GENOMIC DNA]</scope>
    <source>
        <strain evidence="2 3">DSM 25927</strain>
    </source>
</reference>
<organism evidence="2 3">
    <name type="scientific">Solimonas aquatica</name>
    <dbReference type="NCBI Taxonomy" id="489703"/>
    <lineage>
        <taxon>Bacteria</taxon>
        <taxon>Pseudomonadati</taxon>
        <taxon>Pseudomonadota</taxon>
        <taxon>Gammaproteobacteria</taxon>
        <taxon>Nevskiales</taxon>
        <taxon>Nevskiaceae</taxon>
        <taxon>Solimonas</taxon>
    </lineage>
</organism>
<name>A0A1H9LVI0_9GAMM</name>
<feature type="region of interest" description="Disordered" evidence="1">
    <location>
        <begin position="51"/>
        <end position="80"/>
    </location>
</feature>
<dbReference type="EMBL" id="FOFS01000017">
    <property type="protein sequence ID" value="SER15492.1"/>
    <property type="molecule type" value="Genomic_DNA"/>
</dbReference>
<dbReference type="STRING" id="489703.SAMN04488038_11776"/>
<dbReference type="RefSeq" id="WP_093289350.1">
    <property type="nucleotide sequence ID" value="NZ_FOFS01000017.1"/>
</dbReference>
<sequence length="157" mass="17179">MPRQYTHKPGTPQHPSVWVVVADAGCARLLQQTAADGELCETADLINADARRQPHEVQSDRPGHGPRVGGGGGVFESPQSYAEHTAETFAKRVGEHLNQARARGEITRLYLIAAPAFLGRLRPHLDESTHRLLAGEQDRDLTHCTLAQIRAALPEQL</sequence>
<dbReference type="AlphaFoldDB" id="A0A1H9LVI0"/>
<dbReference type="OrthoDB" id="329419at2"/>
<proteinExistence type="predicted"/>
<protein>
    <submittedName>
        <fullName evidence="2">Protein required for attachment to host cells</fullName>
    </submittedName>
</protein>
<dbReference type="InterPro" id="IPR019291">
    <property type="entry name" value="Host_attachment_protein"/>
</dbReference>
<evidence type="ECO:0000313" key="3">
    <source>
        <dbReference type="Proteomes" id="UP000199233"/>
    </source>
</evidence>
<evidence type="ECO:0000256" key="1">
    <source>
        <dbReference type="SAM" id="MobiDB-lite"/>
    </source>
</evidence>
<accession>A0A1H9LVI0</accession>